<feature type="transmembrane region" description="Helical" evidence="8">
    <location>
        <begin position="332"/>
        <end position="353"/>
    </location>
</feature>
<comment type="similarity">
    <text evidence="2">Belongs to the major facilitator superfamily. Folate-biopterin transporter (TC 2.A.71) family.</text>
</comment>
<dbReference type="Pfam" id="PF03092">
    <property type="entry name" value="BT1"/>
    <property type="match status" value="1"/>
</dbReference>
<feature type="transmembrane region" description="Helical" evidence="8">
    <location>
        <begin position="289"/>
        <end position="312"/>
    </location>
</feature>
<evidence type="ECO:0000313" key="10">
    <source>
        <dbReference type="Proteomes" id="UP000186817"/>
    </source>
</evidence>
<keyword evidence="10" id="KW-1185">Reference proteome</keyword>
<keyword evidence="3" id="KW-0813">Transport</keyword>
<dbReference type="InterPro" id="IPR039309">
    <property type="entry name" value="BT1"/>
</dbReference>
<name>A0A1Q9E125_SYMMI</name>
<dbReference type="Proteomes" id="UP000186817">
    <property type="component" value="Unassembled WGS sequence"/>
</dbReference>
<feature type="region of interest" description="Disordered" evidence="7">
    <location>
        <begin position="857"/>
        <end position="896"/>
    </location>
</feature>
<keyword evidence="4 8" id="KW-0812">Transmembrane</keyword>
<feature type="compositionally biased region" description="Basic residues" evidence="7">
    <location>
        <begin position="1103"/>
        <end position="1118"/>
    </location>
</feature>
<dbReference type="PANTHER" id="PTHR31585:SF5">
    <property type="entry name" value="RNA-BINDING S4 DOMAIN-CONTAINING PROTEIN"/>
    <property type="match status" value="1"/>
</dbReference>
<evidence type="ECO:0000313" key="9">
    <source>
        <dbReference type="EMBL" id="OLQ01121.1"/>
    </source>
</evidence>
<organism evidence="9 10">
    <name type="scientific">Symbiodinium microadriaticum</name>
    <name type="common">Dinoflagellate</name>
    <name type="synonym">Zooxanthella microadriatica</name>
    <dbReference type="NCBI Taxonomy" id="2951"/>
    <lineage>
        <taxon>Eukaryota</taxon>
        <taxon>Sar</taxon>
        <taxon>Alveolata</taxon>
        <taxon>Dinophyceae</taxon>
        <taxon>Suessiales</taxon>
        <taxon>Symbiodiniaceae</taxon>
        <taxon>Symbiodinium</taxon>
    </lineage>
</organism>
<proteinExistence type="inferred from homology"/>
<comment type="caution">
    <text evidence="9">The sequence shown here is derived from an EMBL/GenBank/DDBJ whole genome shotgun (WGS) entry which is preliminary data.</text>
</comment>
<evidence type="ECO:0000256" key="3">
    <source>
        <dbReference type="ARBA" id="ARBA00022448"/>
    </source>
</evidence>
<dbReference type="OrthoDB" id="422779at2759"/>
<comment type="subcellular location">
    <subcellularLocation>
        <location evidence="1">Membrane</location>
        <topology evidence="1">Multi-pass membrane protein</topology>
    </subcellularLocation>
</comment>
<feature type="region of interest" description="Disordered" evidence="7">
    <location>
        <begin position="1"/>
        <end position="28"/>
    </location>
</feature>
<evidence type="ECO:0000256" key="6">
    <source>
        <dbReference type="ARBA" id="ARBA00023136"/>
    </source>
</evidence>
<feature type="compositionally biased region" description="Acidic residues" evidence="7">
    <location>
        <begin position="471"/>
        <end position="486"/>
    </location>
</feature>
<feature type="compositionally biased region" description="Low complexity" evidence="7">
    <location>
        <begin position="487"/>
        <end position="506"/>
    </location>
</feature>
<protein>
    <submittedName>
        <fullName evidence="9">Nipped-B-like protein B</fullName>
    </submittedName>
</protein>
<evidence type="ECO:0000256" key="4">
    <source>
        <dbReference type="ARBA" id="ARBA00022692"/>
    </source>
</evidence>
<feature type="transmembrane region" description="Helical" evidence="8">
    <location>
        <begin position="116"/>
        <end position="137"/>
    </location>
</feature>
<feature type="compositionally biased region" description="Basic and acidic residues" evidence="7">
    <location>
        <begin position="559"/>
        <end position="607"/>
    </location>
</feature>
<feature type="region of interest" description="Disordered" evidence="7">
    <location>
        <begin position="1081"/>
        <end position="1150"/>
    </location>
</feature>
<keyword evidence="6 8" id="KW-0472">Membrane</keyword>
<dbReference type="AlphaFoldDB" id="A0A1Q9E125"/>
<reference evidence="9 10" key="1">
    <citation type="submission" date="2016-02" db="EMBL/GenBank/DDBJ databases">
        <title>Genome analysis of coral dinoflagellate symbionts highlights evolutionary adaptations to a symbiotic lifestyle.</title>
        <authorList>
            <person name="Aranda M."/>
            <person name="Li Y."/>
            <person name="Liew Y.J."/>
            <person name="Baumgarten S."/>
            <person name="Simakov O."/>
            <person name="Wilson M."/>
            <person name="Piel J."/>
            <person name="Ashoor H."/>
            <person name="Bougouffa S."/>
            <person name="Bajic V.B."/>
            <person name="Ryu T."/>
            <person name="Ravasi T."/>
            <person name="Bayer T."/>
            <person name="Micklem G."/>
            <person name="Kim H."/>
            <person name="Bhak J."/>
            <person name="Lajeunesse T.C."/>
            <person name="Voolstra C.R."/>
        </authorList>
    </citation>
    <scope>NUCLEOTIDE SEQUENCE [LARGE SCALE GENOMIC DNA]</scope>
    <source>
        <strain evidence="9 10">CCMP2467</strain>
    </source>
</reference>
<dbReference type="PANTHER" id="PTHR31585">
    <property type="entry name" value="FOLATE-BIOPTERIN TRANSPORTER 1, CHLOROPLASTIC"/>
    <property type="match status" value="1"/>
</dbReference>
<keyword evidence="5 8" id="KW-1133">Transmembrane helix</keyword>
<feature type="transmembrane region" description="Helical" evidence="8">
    <location>
        <begin position="165"/>
        <end position="187"/>
    </location>
</feature>
<dbReference type="SUPFAM" id="SSF103473">
    <property type="entry name" value="MFS general substrate transporter"/>
    <property type="match status" value="1"/>
</dbReference>
<feature type="compositionally biased region" description="Basic and acidic residues" evidence="7">
    <location>
        <begin position="1119"/>
        <end position="1131"/>
    </location>
</feature>
<evidence type="ECO:0000256" key="2">
    <source>
        <dbReference type="ARBA" id="ARBA00007015"/>
    </source>
</evidence>
<gene>
    <name evidence="9" type="primary">nipblb</name>
    <name evidence="9" type="ORF">AK812_SmicGene16155</name>
</gene>
<feature type="compositionally biased region" description="Basic and acidic residues" evidence="7">
    <location>
        <begin position="456"/>
        <end position="465"/>
    </location>
</feature>
<feature type="transmembrane region" description="Helical" evidence="8">
    <location>
        <begin position="52"/>
        <end position="76"/>
    </location>
</feature>
<evidence type="ECO:0000256" key="1">
    <source>
        <dbReference type="ARBA" id="ARBA00004141"/>
    </source>
</evidence>
<feature type="region of interest" description="Disordered" evidence="7">
    <location>
        <begin position="449"/>
        <end position="524"/>
    </location>
</feature>
<evidence type="ECO:0000256" key="7">
    <source>
        <dbReference type="SAM" id="MobiDB-lite"/>
    </source>
</evidence>
<feature type="compositionally biased region" description="Polar residues" evidence="7">
    <location>
        <begin position="17"/>
        <end position="28"/>
    </location>
</feature>
<evidence type="ECO:0000256" key="8">
    <source>
        <dbReference type="SAM" id="Phobius"/>
    </source>
</evidence>
<feature type="transmembrane region" description="Helical" evidence="8">
    <location>
        <begin position="82"/>
        <end position="104"/>
    </location>
</feature>
<feature type="transmembrane region" description="Helical" evidence="8">
    <location>
        <begin position="208"/>
        <end position="229"/>
    </location>
</feature>
<dbReference type="InterPro" id="IPR036259">
    <property type="entry name" value="MFS_trans_sf"/>
</dbReference>
<feature type="compositionally biased region" description="Basic and acidic residues" evidence="7">
    <location>
        <begin position="538"/>
        <end position="550"/>
    </location>
</feature>
<feature type="region of interest" description="Disordered" evidence="7">
    <location>
        <begin position="536"/>
        <end position="617"/>
    </location>
</feature>
<dbReference type="EMBL" id="LSRX01000304">
    <property type="protein sequence ID" value="OLQ01121.1"/>
    <property type="molecule type" value="Genomic_DNA"/>
</dbReference>
<sequence length="1150" mass="124746">MGLQTTRSPAPSARASPETTKSSPSSDSFAKVESNCHFEYAFSDSRNCGITLHYFASGFVTGAANAIFFDVLAGYLNVSAAVMQGGLNLAQLPTVFSIVLGVLSDSRPICGWRRRPYMVGGWLLAAACNFCLMGLGLPAPYYCFSSEEDRYLFEQAPCNPHAVDFYVPLMACVCVAQLGITAAGAAANGLMVEYAKEEAEDRRGRAQTLLQMVNTAGYFVSVTIVAFGFNGRMLTGSFNQRHQLSYQEAMGIVAAMCTVTGAMCAIKVHERPGGSASLREYSRSSWHLLESKAFCAVALFFFASSSIFNISTTARVWVGLEWAKTENMQRQLSGMLGACLSLLGSFVIQRWLLGASWRKIIFVTGVSTTLLDAIPQFCTIFDVLRNQYFYLGEPVTQNVPQAMSALVTTFLINELADDSNCALVAGLMDTIAAVARRLSVVLSNQASRLGGAMSAPEEKAADKPADGSSSDSEEESEEEEEKEQDEAVPAPKAAADAEEAPGPKAAARAEEAPGSNPAPKAAATAKDLRAQLLGNREAAPDLRKPAEPKHPPRAKLTAARKEDRDRGRERDRDRDRKKGHKKDRDRGREKDRDRGREKDRDRGRDKMSAGTAVAGQGGRVQLEDWSALPLYLLPEHWQMLQSSSSPAVLRAQELLDWSIRLGLRHPSEQTLAMIARLVSLPEPILEANRQKLHQTLLMVKSVAKTRLLRARLAGRAQAAQLRVLPDNTAGFPAHVASQFFPNGFSQPPLALVDLRADARLVPLRCTNTALSQGLSQRPGAEQALLQLVQVVQTAFAGQASPAEEGLRNLQVFSRQQTGLLQADSQQLQSLLQGAERAGREASAAPPAPVLALTDEPAPAAAAEQVHPQPESTPSAGLLQQPVPPEPRREESSSSLVGVEASMQALALQHYGSDLAPFSGSGEQGVPDPATSEAKTSRKGRGKGGSGRGKGKVKVTGQKGRTVPETFKRPAAAVATLKRPAAASSARSCTLTVQADRNTFSLRKLQTRSRFFAQSMKGKGSSFLMPIFGIKQCRLCFAWVINERTSRRLHCRSPCHRAMGLWWRPDNTATWDECLQACMDPPSETKGPKTEPKPNQSAAAGSSKMKKRRRKKKSTKKKEKSQGSETKQKSTEEDLLQSETVSFDEFLRAGH</sequence>
<dbReference type="GO" id="GO:0016020">
    <property type="term" value="C:membrane"/>
    <property type="evidence" value="ECO:0007669"/>
    <property type="project" value="UniProtKB-SubCell"/>
</dbReference>
<feature type="region of interest" description="Disordered" evidence="7">
    <location>
        <begin position="913"/>
        <end position="958"/>
    </location>
</feature>
<evidence type="ECO:0000256" key="5">
    <source>
        <dbReference type="ARBA" id="ARBA00022989"/>
    </source>
</evidence>
<accession>A0A1Q9E125</accession>